<comment type="caution">
    <text evidence="2">The sequence shown here is derived from an EMBL/GenBank/DDBJ whole genome shotgun (WGS) entry which is preliminary data.</text>
</comment>
<dbReference type="Pfam" id="PF19054">
    <property type="entry name" value="DUF5753"/>
    <property type="match status" value="1"/>
</dbReference>
<dbReference type="PROSITE" id="PS50943">
    <property type="entry name" value="HTH_CROC1"/>
    <property type="match status" value="1"/>
</dbReference>
<evidence type="ECO:0000313" key="3">
    <source>
        <dbReference type="Proteomes" id="UP001183615"/>
    </source>
</evidence>
<dbReference type="SMART" id="SM00530">
    <property type="entry name" value="HTH_XRE"/>
    <property type="match status" value="1"/>
</dbReference>
<accession>A0ABU2SFE8</accession>
<dbReference type="RefSeq" id="WP_311620950.1">
    <property type="nucleotide sequence ID" value="NZ_JAVREV010000022.1"/>
</dbReference>
<feature type="domain" description="HTH cro/C1-type" evidence="1">
    <location>
        <begin position="15"/>
        <end position="69"/>
    </location>
</feature>
<reference evidence="3" key="1">
    <citation type="submission" date="2023-07" db="EMBL/GenBank/DDBJ databases">
        <title>30 novel species of actinomycetes from the DSMZ collection.</title>
        <authorList>
            <person name="Nouioui I."/>
        </authorList>
    </citation>
    <scope>NUCLEOTIDE SEQUENCE [LARGE SCALE GENOMIC DNA]</scope>
    <source>
        <strain evidence="3">DSM 41886</strain>
    </source>
</reference>
<gene>
    <name evidence="2" type="ORF">RM779_30065</name>
</gene>
<evidence type="ECO:0000259" key="1">
    <source>
        <dbReference type="PROSITE" id="PS50943"/>
    </source>
</evidence>
<sequence length="283" mass="31300">MAQPNLMRRRLGLTLRAARKRAGLTLTTAAGQVDVSTATLSRIELGKGPIPADKLDDYLAAYKLTGAKADEVKKLAALASSEGRSTLLTQYSDAIDDPFVGYLELEEIAARASIFTAQVVPGLLQTEEYAQALITAGVMHQSARQVRSFVELRMERQRVLRRENPLAVECIVEEGALRRPVGGAEPLRRQLHAVCTAMDELPNLDFRVIPTSAGAHPGVDGQFTIFQFDAGDPIVTVESMTRMAYLEEDYDLLPYDTSFGRMRELALSRERSREFIGELMQQL</sequence>
<dbReference type="CDD" id="cd00093">
    <property type="entry name" value="HTH_XRE"/>
    <property type="match status" value="1"/>
</dbReference>
<dbReference type="InterPro" id="IPR043917">
    <property type="entry name" value="DUF5753"/>
</dbReference>
<dbReference type="Gene3D" id="1.10.260.40">
    <property type="entry name" value="lambda repressor-like DNA-binding domains"/>
    <property type="match status" value="1"/>
</dbReference>
<evidence type="ECO:0000313" key="2">
    <source>
        <dbReference type="EMBL" id="MDT0446810.1"/>
    </source>
</evidence>
<keyword evidence="3" id="KW-1185">Reference proteome</keyword>
<dbReference type="Proteomes" id="UP001183615">
    <property type="component" value="Unassembled WGS sequence"/>
</dbReference>
<protein>
    <submittedName>
        <fullName evidence="2">Helix-turn-helix transcriptional regulator</fullName>
    </submittedName>
</protein>
<dbReference type="InterPro" id="IPR010982">
    <property type="entry name" value="Lambda_DNA-bd_dom_sf"/>
</dbReference>
<proteinExistence type="predicted"/>
<dbReference type="Pfam" id="PF13560">
    <property type="entry name" value="HTH_31"/>
    <property type="match status" value="1"/>
</dbReference>
<dbReference type="SUPFAM" id="SSF47413">
    <property type="entry name" value="lambda repressor-like DNA-binding domains"/>
    <property type="match status" value="1"/>
</dbReference>
<dbReference type="InterPro" id="IPR001387">
    <property type="entry name" value="Cro/C1-type_HTH"/>
</dbReference>
<organism evidence="2 3">
    <name type="scientific">Streptomyces johnsoniae</name>
    <dbReference type="NCBI Taxonomy" id="3075532"/>
    <lineage>
        <taxon>Bacteria</taxon>
        <taxon>Bacillati</taxon>
        <taxon>Actinomycetota</taxon>
        <taxon>Actinomycetes</taxon>
        <taxon>Kitasatosporales</taxon>
        <taxon>Streptomycetaceae</taxon>
        <taxon>Streptomyces</taxon>
    </lineage>
</organism>
<dbReference type="EMBL" id="JAVREV010000022">
    <property type="protein sequence ID" value="MDT0446810.1"/>
    <property type="molecule type" value="Genomic_DNA"/>
</dbReference>
<name>A0ABU2SFE8_9ACTN</name>